<evidence type="ECO:0000256" key="12">
    <source>
        <dbReference type="SAM" id="Phobius"/>
    </source>
</evidence>
<feature type="transmembrane region" description="Helical" evidence="12">
    <location>
        <begin position="223"/>
        <end position="245"/>
    </location>
</feature>
<reference evidence="14 15" key="1">
    <citation type="submission" date="2019-02" db="EMBL/GenBank/DDBJ databases">
        <title>Deep-cultivation of Planctomycetes and their phenomic and genomic characterization uncovers novel biology.</title>
        <authorList>
            <person name="Wiegand S."/>
            <person name="Jogler M."/>
            <person name="Boedeker C."/>
            <person name="Pinto D."/>
            <person name="Vollmers J."/>
            <person name="Rivas-Marin E."/>
            <person name="Kohn T."/>
            <person name="Peeters S.H."/>
            <person name="Heuer A."/>
            <person name="Rast P."/>
            <person name="Oberbeckmann S."/>
            <person name="Bunk B."/>
            <person name="Jeske O."/>
            <person name="Meyerdierks A."/>
            <person name="Storesund J.E."/>
            <person name="Kallscheuer N."/>
            <person name="Luecker S."/>
            <person name="Lage O.M."/>
            <person name="Pohl T."/>
            <person name="Merkel B.J."/>
            <person name="Hornburger P."/>
            <person name="Mueller R.-W."/>
            <person name="Bruemmer F."/>
            <person name="Labrenz M."/>
            <person name="Spormann A.M."/>
            <person name="Op Den Camp H."/>
            <person name="Overmann J."/>
            <person name="Amann R."/>
            <person name="Jetten M.S.M."/>
            <person name="Mascher T."/>
            <person name="Medema M.H."/>
            <person name="Devos D.P."/>
            <person name="Kaster A.-K."/>
            <person name="Ovreas L."/>
            <person name="Rohde M."/>
            <person name="Galperin M.Y."/>
            <person name="Jogler C."/>
        </authorList>
    </citation>
    <scope>NUCLEOTIDE SEQUENCE [LARGE SCALE GENOMIC DNA]</scope>
    <source>
        <strain evidence="14 15">Mal64</strain>
    </source>
</reference>
<keyword evidence="10 12" id="KW-0472">Membrane</keyword>
<keyword evidence="6 12" id="KW-1133">Transmembrane helix</keyword>
<evidence type="ECO:0000256" key="9">
    <source>
        <dbReference type="ARBA" id="ARBA00023098"/>
    </source>
</evidence>
<dbReference type="GO" id="GO:0006633">
    <property type="term" value="P:fatty acid biosynthetic process"/>
    <property type="evidence" value="ECO:0007669"/>
    <property type="project" value="UniProtKB-KW"/>
</dbReference>
<comment type="similarity">
    <text evidence="2">Belongs to the fatty acid desaturase type 2 family.</text>
</comment>
<dbReference type="Proteomes" id="UP000315440">
    <property type="component" value="Unassembled WGS sequence"/>
</dbReference>
<feature type="domain" description="Fatty acid desaturase" evidence="13">
    <location>
        <begin position="70"/>
        <end position="302"/>
    </location>
</feature>
<dbReference type="CDD" id="cd03505">
    <property type="entry name" value="Delta9-FADS-like"/>
    <property type="match status" value="1"/>
</dbReference>
<keyword evidence="5" id="KW-0276">Fatty acid metabolism</keyword>
<dbReference type="PANTHER" id="PTHR11351:SF31">
    <property type="entry name" value="DESATURASE 1, ISOFORM A-RELATED"/>
    <property type="match status" value="1"/>
</dbReference>
<keyword evidence="4 12" id="KW-0812">Transmembrane</keyword>
<dbReference type="InterPro" id="IPR005804">
    <property type="entry name" value="FA_desaturase_dom"/>
</dbReference>
<evidence type="ECO:0000259" key="13">
    <source>
        <dbReference type="Pfam" id="PF00487"/>
    </source>
</evidence>
<evidence type="ECO:0000256" key="3">
    <source>
        <dbReference type="ARBA" id="ARBA00022516"/>
    </source>
</evidence>
<dbReference type="InterPro" id="IPR015876">
    <property type="entry name" value="Acyl-CoA_DS"/>
</dbReference>
<evidence type="ECO:0000256" key="4">
    <source>
        <dbReference type="ARBA" id="ARBA00022692"/>
    </source>
</evidence>
<evidence type="ECO:0000256" key="6">
    <source>
        <dbReference type="ARBA" id="ARBA00022989"/>
    </source>
</evidence>
<evidence type="ECO:0000256" key="11">
    <source>
        <dbReference type="ARBA" id="ARBA00023160"/>
    </source>
</evidence>
<keyword evidence="3" id="KW-0444">Lipid biosynthesis</keyword>
<accession>A0A5C5ZLS3</accession>
<feature type="transmembrane region" description="Helical" evidence="12">
    <location>
        <begin position="195"/>
        <end position="217"/>
    </location>
</feature>
<evidence type="ECO:0000256" key="7">
    <source>
        <dbReference type="ARBA" id="ARBA00023002"/>
    </source>
</evidence>
<dbReference type="GO" id="GO:0016020">
    <property type="term" value="C:membrane"/>
    <property type="evidence" value="ECO:0007669"/>
    <property type="project" value="UniProtKB-SubCell"/>
</dbReference>
<dbReference type="EMBL" id="SJPQ01000002">
    <property type="protein sequence ID" value="TWT88349.1"/>
    <property type="molecule type" value="Genomic_DNA"/>
</dbReference>
<evidence type="ECO:0000313" key="14">
    <source>
        <dbReference type="EMBL" id="TWT88349.1"/>
    </source>
</evidence>
<comment type="caution">
    <text evidence="14">The sequence shown here is derived from an EMBL/GenBank/DDBJ whole genome shotgun (WGS) entry which is preliminary data.</text>
</comment>
<feature type="transmembrane region" description="Helical" evidence="12">
    <location>
        <begin position="71"/>
        <end position="93"/>
    </location>
</feature>
<evidence type="ECO:0000313" key="15">
    <source>
        <dbReference type="Proteomes" id="UP000315440"/>
    </source>
</evidence>
<protein>
    <submittedName>
        <fullName evidence="14">Fatty acid desaturase</fullName>
    </submittedName>
</protein>
<dbReference type="GO" id="GO:0016717">
    <property type="term" value="F:oxidoreductase activity, acting on paired donors, with oxidation of a pair of donors resulting in the reduction of molecular oxygen to two molecules of water"/>
    <property type="evidence" value="ECO:0007669"/>
    <property type="project" value="InterPro"/>
</dbReference>
<dbReference type="PRINTS" id="PR00075">
    <property type="entry name" value="FACDDSATRASE"/>
</dbReference>
<feature type="transmembrane region" description="Helical" evidence="12">
    <location>
        <begin position="46"/>
        <end position="65"/>
    </location>
</feature>
<keyword evidence="15" id="KW-1185">Reference proteome</keyword>
<evidence type="ECO:0000256" key="1">
    <source>
        <dbReference type="ARBA" id="ARBA00004141"/>
    </source>
</evidence>
<evidence type="ECO:0000256" key="10">
    <source>
        <dbReference type="ARBA" id="ARBA00023136"/>
    </source>
</evidence>
<keyword evidence="11" id="KW-0275">Fatty acid biosynthesis</keyword>
<dbReference type="PANTHER" id="PTHR11351">
    <property type="entry name" value="ACYL-COA DESATURASE"/>
    <property type="match status" value="1"/>
</dbReference>
<comment type="subcellular location">
    <subcellularLocation>
        <location evidence="1">Membrane</location>
        <topology evidence="1">Multi-pass membrane protein</topology>
    </subcellularLocation>
</comment>
<dbReference type="RefSeq" id="WP_197525601.1">
    <property type="nucleotide sequence ID" value="NZ_SJPQ01000002.1"/>
</dbReference>
<evidence type="ECO:0000256" key="5">
    <source>
        <dbReference type="ARBA" id="ARBA00022832"/>
    </source>
</evidence>
<sequence length="333" mass="37531">MAGSINTVRGAADRLAATAIPVDLLPPPATSPAALARPAAASHQIAWRYAVPIVAIHALALLAFVPWLFSWTGLVLCLAGAYVYGGLGINIGYHRLLTHRSFRCPLWLERTCVVTAICCLEDAPASWVAAHRLHHRDSDEQPDPHSPLVSFFWSHIGWLLVKNPAVHSLGVYDRYARDVLRDPFYMWLQRGMNAMWVYAIHLLAHFLIGLGLGYLVAGTAMGGLQLGASLVVWAVLLRTVLVWHITWSVNSLTHLFGYRTYDTDENSRNNWFVALVSSGEGWHNNHHADQSSASNWRRWWEIDLIWLVILLWERLGLAWDVVRPRHQRRPASR</sequence>
<keyword evidence="9" id="KW-0443">Lipid metabolism</keyword>
<name>A0A5C5ZLS3_9BACT</name>
<gene>
    <name evidence="14" type="ORF">Mal64_18290</name>
</gene>
<dbReference type="AlphaFoldDB" id="A0A5C5ZLS3"/>
<evidence type="ECO:0000256" key="8">
    <source>
        <dbReference type="ARBA" id="ARBA00023004"/>
    </source>
</evidence>
<keyword evidence="7" id="KW-0560">Oxidoreductase</keyword>
<proteinExistence type="inferred from homology"/>
<dbReference type="Pfam" id="PF00487">
    <property type="entry name" value="FA_desaturase"/>
    <property type="match status" value="1"/>
</dbReference>
<keyword evidence="8" id="KW-0408">Iron</keyword>
<evidence type="ECO:0000256" key="2">
    <source>
        <dbReference type="ARBA" id="ARBA00008749"/>
    </source>
</evidence>
<organism evidence="14 15">
    <name type="scientific">Pseudobythopirellula maris</name>
    <dbReference type="NCBI Taxonomy" id="2527991"/>
    <lineage>
        <taxon>Bacteria</taxon>
        <taxon>Pseudomonadati</taxon>
        <taxon>Planctomycetota</taxon>
        <taxon>Planctomycetia</taxon>
        <taxon>Pirellulales</taxon>
        <taxon>Lacipirellulaceae</taxon>
        <taxon>Pseudobythopirellula</taxon>
    </lineage>
</organism>